<accession>A0A644SU91</accession>
<proteinExistence type="predicted"/>
<protein>
    <submittedName>
        <fullName evidence="1">Uncharacterized protein</fullName>
    </submittedName>
</protein>
<evidence type="ECO:0000313" key="1">
    <source>
        <dbReference type="EMBL" id="MPL58183.1"/>
    </source>
</evidence>
<dbReference type="AlphaFoldDB" id="A0A644SU91"/>
<sequence>MNKKYFKIIIVLIFLLFVVSTIECSIATTKVDDNISNSENTLKSNYTNNSEININNEYLNSNNSALNDVKKTTSKNSNDLNSNTSTKKKSKIESGCCSIILQVNSSAYAYAYRRDSTYAANLYIKKVKLYGIEALKEYKTTNTYFFHSIIFKNGWYLGAGGSDNPSVNKYLENLGAKMVYKNSITKNYLEKAMKKVRSLGIGHFVIKSPKGKVGVVVYNYGVSKMNIFRMKSGEYLSIPNSPNLFRHSKYTVKKNNPVDAAIYIAGTDSFGVNRRNIMVYNVTNFKYNKNNTKNNINTKTLIKIWVTNDNGKYVGRNTGSKSDNVFFNGKKVRAGSIPIIPNKKYIGRVVLK</sequence>
<organism evidence="1">
    <name type="scientific">bioreactor metagenome</name>
    <dbReference type="NCBI Taxonomy" id="1076179"/>
    <lineage>
        <taxon>unclassified sequences</taxon>
        <taxon>metagenomes</taxon>
        <taxon>ecological metagenomes</taxon>
    </lineage>
</organism>
<reference evidence="1" key="1">
    <citation type="submission" date="2019-08" db="EMBL/GenBank/DDBJ databases">
        <authorList>
            <person name="Kucharzyk K."/>
            <person name="Murdoch R.W."/>
            <person name="Higgins S."/>
            <person name="Loffler F."/>
        </authorList>
    </citation>
    <scope>NUCLEOTIDE SEQUENCE</scope>
</reference>
<name>A0A644SU91_9ZZZZ</name>
<dbReference type="EMBL" id="VSSQ01000006">
    <property type="protein sequence ID" value="MPL58183.1"/>
    <property type="molecule type" value="Genomic_DNA"/>
</dbReference>
<comment type="caution">
    <text evidence="1">The sequence shown here is derived from an EMBL/GenBank/DDBJ whole genome shotgun (WGS) entry which is preliminary data.</text>
</comment>
<gene>
    <name evidence="1" type="ORF">SDC9_03714</name>
</gene>